<dbReference type="Gene3D" id="2.70.70.10">
    <property type="entry name" value="Glucose Permease (Domain IIA)"/>
    <property type="match status" value="1"/>
</dbReference>
<dbReference type="Proteomes" id="UP000701680">
    <property type="component" value="Unassembled WGS sequence"/>
</dbReference>
<dbReference type="PANTHER" id="PTHR21666">
    <property type="entry name" value="PEPTIDASE-RELATED"/>
    <property type="match status" value="1"/>
</dbReference>
<reference evidence="4" key="2">
    <citation type="submission" date="2020-02" db="EMBL/GenBank/DDBJ databases">
        <authorList>
            <person name="Littmann E."/>
            <person name="Sorbara M."/>
        </authorList>
    </citation>
    <scope>NUCLEOTIDE SEQUENCE</scope>
    <source>
        <strain evidence="4">MSK.17.11</strain>
        <strain evidence="3">MSK.17.38</strain>
    </source>
</reference>
<reference evidence="5 6" key="1">
    <citation type="journal article" date="2020" name="Cell Host Microbe">
        <title>Functional and Genomic Variation between Human-Derived Isolates of Lachnospiraceae Reveals Inter- and Intra-Species Diversity.</title>
        <authorList>
            <person name="Sorbara M.T."/>
            <person name="Littmann E.R."/>
            <person name="Fontana E."/>
            <person name="Moody T.U."/>
            <person name="Kohout C.E."/>
            <person name="Gjonbalaj M."/>
            <person name="Eaton V."/>
            <person name="Seok R."/>
            <person name="Leiner I.M."/>
            <person name="Pamer E.G."/>
        </authorList>
    </citation>
    <scope>NUCLEOTIDE SEQUENCE [LARGE SCALE GENOMIC DNA]</scope>
    <source>
        <strain evidence="4 5">MSK.17.11</strain>
        <strain evidence="3 6">MSK.17.38</strain>
    </source>
</reference>
<dbReference type="InterPro" id="IPR050570">
    <property type="entry name" value="Cell_wall_metabolism_enzyme"/>
</dbReference>
<evidence type="ECO:0000256" key="1">
    <source>
        <dbReference type="SAM" id="SignalP"/>
    </source>
</evidence>
<dbReference type="CDD" id="cd12797">
    <property type="entry name" value="M23_peptidase"/>
    <property type="match status" value="1"/>
</dbReference>
<dbReference type="AlphaFoldDB" id="A0A850HER1"/>
<evidence type="ECO:0000259" key="2">
    <source>
        <dbReference type="Pfam" id="PF01551"/>
    </source>
</evidence>
<dbReference type="EMBL" id="JAAITX010000001">
    <property type="protein sequence ID" value="NVH57190.1"/>
    <property type="molecule type" value="Genomic_DNA"/>
</dbReference>
<evidence type="ECO:0000313" key="4">
    <source>
        <dbReference type="EMBL" id="NVH57190.1"/>
    </source>
</evidence>
<accession>A0A850HER1</accession>
<gene>
    <name evidence="4" type="ORF">G5A66_00725</name>
    <name evidence="3" type="ORF">G5A75_02085</name>
</gene>
<dbReference type="PANTHER" id="PTHR21666:SF268">
    <property type="entry name" value="PEPTIDASE M23 DOMAIN-CONTAINING PROTEIN"/>
    <property type="match status" value="1"/>
</dbReference>
<feature type="chain" id="PRO_5032274023" evidence="1">
    <location>
        <begin position="28"/>
        <end position="237"/>
    </location>
</feature>
<proteinExistence type="predicted"/>
<evidence type="ECO:0000313" key="3">
    <source>
        <dbReference type="EMBL" id="NSK13681.1"/>
    </source>
</evidence>
<dbReference type="Proteomes" id="UP000528555">
    <property type="component" value="Unassembled WGS sequence"/>
</dbReference>
<protein>
    <submittedName>
        <fullName evidence="4">M23 family metallopeptidase</fullName>
    </submittedName>
</protein>
<keyword evidence="1" id="KW-0732">Signal</keyword>
<name>A0A850HER1_9FIRM</name>
<feature type="domain" description="M23ase beta-sheet core" evidence="2">
    <location>
        <begin position="110"/>
        <end position="219"/>
    </location>
</feature>
<feature type="signal peptide" evidence="1">
    <location>
        <begin position="1"/>
        <end position="27"/>
    </location>
</feature>
<dbReference type="OrthoDB" id="9810477at2"/>
<keyword evidence="5" id="KW-1185">Reference proteome</keyword>
<organism evidence="4 5">
    <name type="scientific">Dorea phocaeensis</name>
    <dbReference type="NCBI Taxonomy" id="2040291"/>
    <lineage>
        <taxon>Bacteria</taxon>
        <taxon>Bacillati</taxon>
        <taxon>Bacillota</taxon>
        <taxon>Clostridia</taxon>
        <taxon>Lachnospirales</taxon>
        <taxon>Lachnospiraceae</taxon>
        <taxon>Dorea</taxon>
    </lineage>
</organism>
<evidence type="ECO:0000313" key="6">
    <source>
        <dbReference type="Proteomes" id="UP000701680"/>
    </source>
</evidence>
<evidence type="ECO:0000313" key="5">
    <source>
        <dbReference type="Proteomes" id="UP000528555"/>
    </source>
</evidence>
<dbReference type="RefSeq" id="WP_101694366.1">
    <property type="nucleotide sequence ID" value="NZ_JAAITX010000001.1"/>
</dbReference>
<dbReference type="EMBL" id="JAAIUO010000001">
    <property type="protein sequence ID" value="NSK13681.1"/>
    <property type="molecule type" value="Genomic_DNA"/>
</dbReference>
<sequence length="237" mass="27029">MRYQSSGKMMVLIFLLALFSVLGAQQAKDQARKFTQQKKTTEDPWFRQEFFSEQMRAQREVLSPSCKHFLEQVEKEITYYPVPESSVDPSLTVSYENGWMAERKYKDTHAHEGTDLMAARQESGIYPVISITNGTVTNIGWLEKGGYRVGITSDSGTYYYYAHLESYANLKKGDSIRAGQLLGYMGDSGYGPEGTTGQFAVHLHLGIYSYENGKENSVNPYYVLRFLENKKLKYAYS</sequence>
<dbReference type="SUPFAM" id="SSF51261">
    <property type="entry name" value="Duplicated hybrid motif"/>
    <property type="match status" value="1"/>
</dbReference>
<comment type="caution">
    <text evidence="4">The sequence shown here is derived from an EMBL/GenBank/DDBJ whole genome shotgun (WGS) entry which is preliminary data.</text>
</comment>
<dbReference type="InterPro" id="IPR011055">
    <property type="entry name" value="Dup_hybrid_motif"/>
</dbReference>
<dbReference type="GO" id="GO:0004222">
    <property type="term" value="F:metalloendopeptidase activity"/>
    <property type="evidence" value="ECO:0007669"/>
    <property type="project" value="TreeGrafter"/>
</dbReference>
<dbReference type="InterPro" id="IPR016047">
    <property type="entry name" value="M23ase_b-sheet_dom"/>
</dbReference>
<dbReference type="Pfam" id="PF01551">
    <property type="entry name" value="Peptidase_M23"/>
    <property type="match status" value="1"/>
</dbReference>